<evidence type="ECO:0000313" key="2">
    <source>
        <dbReference type="Proteomes" id="UP000792457"/>
    </source>
</evidence>
<protein>
    <submittedName>
        <fullName evidence="1">Uncharacterized protein</fullName>
    </submittedName>
</protein>
<dbReference type="OrthoDB" id="445826at2759"/>
<sequence length="112" mass="13073">MRTAIVVSVHKGGSYTDAGNYMLISILPSIDKILERHMANLMFGFMEKYNIVSKIQFEKLLETVRNAVDNRMSVILHFIDFKKEFYTVNHDILFDKQYIIGISATMEDWFKS</sequence>
<organism evidence="1 2">
    <name type="scientific">Ladona fulva</name>
    <name type="common">Scarce chaser dragonfly</name>
    <name type="synonym">Libellula fulva</name>
    <dbReference type="NCBI Taxonomy" id="123851"/>
    <lineage>
        <taxon>Eukaryota</taxon>
        <taxon>Metazoa</taxon>
        <taxon>Ecdysozoa</taxon>
        <taxon>Arthropoda</taxon>
        <taxon>Hexapoda</taxon>
        <taxon>Insecta</taxon>
        <taxon>Pterygota</taxon>
        <taxon>Palaeoptera</taxon>
        <taxon>Odonata</taxon>
        <taxon>Epiprocta</taxon>
        <taxon>Anisoptera</taxon>
        <taxon>Libelluloidea</taxon>
        <taxon>Libellulidae</taxon>
        <taxon>Ladona</taxon>
    </lineage>
</organism>
<name>A0A8K0KTF7_LADFU</name>
<gene>
    <name evidence="1" type="ORF">J437_LFUL007313</name>
</gene>
<dbReference type="AlphaFoldDB" id="A0A8K0KTF7"/>
<keyword evidence="2" id="KW-1185">Reference proteome</keyword>
<accession>A0A8K0KTF7</accession>
<reference evidence="1" key="1">
    <citation type="submission" date="2013-04" db="EMBL/GenBank/DDBJ databases">
        <authorList>
            <person name="Qu J."/>
            <person name="Murali S.C."/>
            <person name="Bandaranaike D."/>
            <person name="Bellair M."/>
            <person name="Blankenburg K."/>
            <person name="Chao H."/>
            <person name="Dinh H."/>
            <person name="Doddapaneni H."/>
            <person name="Downs B."/>
            <person name="Dugan-Rocha S."/>
            <person name="Elkadiri S."/>
            <person name="Gnanaolivu R.D."/>
            <person name="Hernandez B."/>
            <person name="Javaid M."/>
            <person name="Jayaseelan J.C."/>
            <person name="Lee S."/>
            <person name="Li M."/>
            <person name="Ming W."/>
            <person name="Munidasa M."/>
            <person name="Muniz J."/>
            <person name="Nguyen L."/>
            <person name="Ongeri F."/>
            <person name="Osuji N."/>
            <person name="Pu L.-L."/>
            <person name="Puazo M."/>
            <person name="Qu C."/>
            <person name="Quiroz J."/>
            <person name="Raj R."/>
            <person name="Weissenberger G."/>
            <person name="Xin Y."/>
            <person name="Zou X."/>
            <person name="Han Y."/>
            <person name="Richards S."/>
            <person name="Worley K."/>
            <person name="Muzny D."/>
            <person name="Gibbs R."/>
        </authorList>
    </citation>
    <scope>NUCLEOTIDE SEQUENCE</scope>
    <source>
        <strain evidence="1">Sampled in the wild</strain>
    </source>
</reference>
<evidence type="ECO:0000313" key="1">
    <source>
        <dbReference type="EMBL" id="KAG8240134.1"/>
    </source>
</evidence>
<dbReference type="Proteomes" id="UP000792457">
    <property type="component" value="Unassembled WGS sequence"/>
</dbReference>
<comment type="caution">
    <text evidence="1">The sequence shown here is derived from an EMBL/GenBank/DDBJ whole genome shotgun (WGS) entry which is preliminary data.</text>
</comment>
<proteinExistence type="predicted"/>
<reference evidence="1" key="2">
    <citation type="submission" date="2017-10" db="EMBL/GenBank/DDBJ databases">
        <title>Ladona fulva Genome sequencing and assembly.</title>
        <authorList>
            <person name="Murali S."/>
            <person name="Richards S."/>
            <person name="Bandaranaike D."/>
            <person name="Bellair M."/>
            <person name="Blankenburg K."/>
            <person name="Chao H."/>
            <person name="Dinh H."/>
            <person name="Doddapaneni H."/>
            <person name="Dugan-Rocha S."/>
            <person name="Elkadiri S."/>
            <person name="Gnanaolivu R."/>
            <person name="Hernandez B."/>
            <person name="Skinner E."/>
            <person name="Javaid M."/>
            <person name="Lee S."/>
            <person name="Li M."/>
            <person name="Ming W."/>
            <person name="Munidasa M."/>
            <person name="Muniz J."/>
            <person name="Nguyen L."/>
            <person name="Hughes D."/>
            <person name="Osuji N."/>
            <person name="Pu L.-L."/>
            <person name="Puazo M."/>
            <person name="Qu C."/>
            <person name="Quiroz J."/>
            <person name="Raj R."/>
            <person name="Weissenberger G."/>
            <person name="Xin Y."/>
            <person name="Zou X."/>
            <person name="Han Y."/>
            <person name="Worley K."/>
            <person name="Muzny D."/>
            <person name="Gibbs R."/>
        </authorList>
    </citation>
    <scope>NUCLEOTIDE SEQUENCE</scope>
    <source>
        <strain evidence="1">Sampled in the wild</strain>
    </source>
</reference>
<dbReference type="EMBL" id="KZ311704">
    <property type="protein sequence ID" value="KAG8240134.1"/>
    <property type="molecule type" value="Genomic_DNA"/>
</dbReference>